<keyword evidence="1" id="KW-0805">Transcription regulation</keyword>
<reference evidence="6 7" key="1">
    <citation type="journal article" date="2019" name="Int. J. Syst. Evol. Microbiol.">
        <title>The Global Catalogue of Microorganisms (GCM) 10K type strain sequencing project: providing services to taxonomists for standard genome sequencing and annotation.</title>
        <authorList>
            <consortium name="The Broad Institute Genomics Platform"/>
            <consortium name="The Broad Institute Genome Sequencing Center for Infectious Disease"/>
            <person name="Wu L."/>
            <person name="Ma J."/>
        </authorList>
    </citation>
    <scope>NUCLEOTIDE SEQUENCE [LARGE SCALE GENOMIC DNA]</scope>
    <source>
        <strain evidence="6 7">CGMCC 1.15824</strain>
    </source>
</reference>
<comment type="caution">
    <text evidence="6">The sequence shown here is derived from an EMBL/GenBank/DDBJ whole genome shotgun (WGS) entry which is preliminary data.</text>
</comment>
<feature type="region of interest" description="Disordered" evidence="3">
    <location>
        <begin position="1"/>
        <end position="25"/>
    </location>
</feature>
<dbReference type="Pfam" id="PF15915">
    <property type="entry name" value="BAT"/>
    <property type="match status" value="1"/>
</dbReference>
<feature type="domain" description="PAC" evidence="5">
    <location>
        <begin position="176"/>
        <end position="228"/>
    </location>
</feature>
<dbReference type="Gene3D" id="3.30.450.20">
    <property type="entry name" value="PAS domain"/>
    <property type="match status" value="3"/>
</dbReference>
<dbReference type="SUPFAM" id="SSF55785">
    <property type="entry name" value="PYP-like sensor domain (PAS domain)"/>
    <property type="match status" value="3"/>
</dbReference>
<keyword evidence="7" id="KW-1185">Reference proteome</keyword>
<evidence type="ECO:0000259" key="4">
    <source>
        <dbReference type="PROSITE" id="PS50112"/>
    </source>
</evidence>
<gene>
    <name evidence="6" type="ORF">ACFPFO_10170</name>
</gene>
<protein>
    <submittedName>
        <fullName evidence="6">Bacterio-opsin activator domain-containing protein</fullName>
    </submittedName>
</protein>
<dbReference type="Pfam" id="PF08448">
    <property type="entry name" value="PAS_4"/>
    <property type="match status" value="2"/>
</dbReference>
<dbReference type="SUPFAM" id="SSF55781">
    <property type="entry name" value="GAF domain-like"/>
    <property type="match status" value="2"/>
</dbReference>
<evidence type="ECO:0000256" key="2">
    <source>
        <dbReference type="ARBA" id="ARBA00023163"/>
    </source>
</evidence>
<dbReference type="EMBL" id="JBHSJG010000036">
    <property type="protein sequence ID" value="MFC4988112.1"/>
    <property type="molecule type" value="Genomic_DNA"/>
</dbReference>
<accession>A0ABD5QEV5</accession>
<dbReference type="Pfam" id="PF04967">
    <property type="entry name" value="HTH_10"/>
    <property type="match status" value="1"/>
</dbReference>
<evidence type="ECO:0000256" key="3">
    <source>
        <dbReference type="SAM" id="MobiDB-lite"/>
    </source>
</evidence>
<dbReference type="NCBIfam" id="TIGR00229">
    <property type="entry name" value="sensory_box"/>
    <property type="match status" value="2"/>
</dbReference>
<dbReference type="AlphaFoldDB" id="A0ABD5QEV5"/>
<evidence type="ECO:0000256" key="1">
    <source>
        <dbReference type="ARBA" id="ARBA00023015"/>
    </source>
</evidence>
<organism evidence="6 7">
    <name type="scientific">Saliphagus infecundisoli</name>
    <dbReference type="NCBI Taxonomy" id="1849069"/>
    <lineage>
        <taxon>Archaea</taxon>
        <taxon>Methanobacteriati</taxon>
        <taxon>Methanobacteriota</taxon>
        <taxon>Stenosarchaea group</taxon>
        <taxon>Halobacteria</taxon>
        <taxon>Halobacteriales</taxon>
        <taxon>Natrialbaceae</taxon>
        <taxon>Saliphagus</taxon>
    </lineage>
</organism>
<dbReference type="InterPro" id="IPR003018">
    <property type="entry name" value="GAF"/>
</dbReference>
<feature type="domain" description="PAS" evidence="4">
    <location>
        <begin position="102"/>
        <end position="173"/>
    </location>
</feature>
<proteinExistence type="predicted"/>
<dbReference type="Gene3D" id="3.30.450.40">
    <property type="match status" value="2"/>
</dbReference>
<dbReference type="InterPro" id="IPR031803">
    <property type="entry name" value="BAT_GAF/HTH-assoc"/>
</dbReference>
<dbReference type="PANTHER" id="PTHR34236">
    <property type="entry name" value="DIMETHYL SULFOXIDE REDUCTASE TRANSCRIPTIONAL ACTIVATOR"/>
    <property type="match status" value="1"/>
</dbReference>
<dbReference type="Proteomes" id="UP001595925">
    <property type="component" value="Unassembled WGS sequence"/>
</dbReference>
<dbReference type="PANTHER" id="PTHR34236:SF1">
    <property type="entry name" value="DIMETHYL SULFOXIDE REDUCTASE TRANSCRIPTIONAL ACTIVATOR"/>
    <property type="match status" value="1"/>
</dbReference>
<keyword evidence="2" id="KW-0804">Transcription</keyword>
<dbReference type="InterPro" id="IPR000700">
    <property type="entry name" value="PAS-assoc_C"/>
</dbReference>
<name>A0ABD5QEV5_9EURY</name>
<dbReference type="RefSeq" id="WP_224827013.1">
    <property type="nucleotide sequence ID" value="NZ_JAIVEF010000001.1"/>
</dbReference>
<dbReference type="SMART" id="SM00091">
    <property type="entry name" value="PAS"/>
    <property type="match status" value="3"/>
</dbReference>
<evidence type="ECO:0000259" key="5">
    <source>
        <dbReference type="PROSITE" id="PS50113"/>
    </source>
</evidence>
<dbReference type="PROSITE" id="PS50112">
    <property type="entry name" value="PAS"/>
    <property type="match status" value="1"/>
</dbReference>
<evidence type="ECO:0000313" key="6">
    <source>
        <dbReference type="EMBL" id="MFC4988112.1"/>
    </source>
</evidence>
<dbReference type="CDD" id="cd00130">
    <property type="entry name" value="PAS"/>
    <property type="match status" value="1"/>
</dbReference>
<dbReference type="PROSITE" id="PS50113">
    <property type="entry name" value="PAC"/>
    <property type="match status" value="1"/>
</dbReference>
<dbReference type="InterPro" id="IPR029016">
    <property type="entry name" value="GAF-like_dom_sf"/>
</dbReference>
<dbReference type="InterPro" id="IPR035965">
    <property type="entry name" value="PAS-like_dom_sf"/>
</dbReference>
<sequence>MSRSAPSPGEVLEVVGDLAPPGTPLTTPEVATEFDCTSRTVYNKLEALVEEGVLETKKVGSRGRVWWRPPVGGIDDDGADADGVLAGDDASREPFDDEFDREGRFLDAILSNVDDYVYVWNREKELVYANESLEAFWGMADGEYLGRTNRELGTPPRESDRLEGEVERVFETGETVQGEAPYTEPADAEGYHEYVLSPIRGGDGAVEFVAGISRDATERREAEAAAAESTFRQLFENVPGNYLVVEPGSYEIVAVSDAYLESTMTEREAILGESLFSVFPADPADPAEGVSRLRDSLDRVETEGESDVMSITYYPIPDPDSEGEFVERWWNPINSPVFGSTGEIDYVIHRVEDVTPVVERLDDGEIETILEGFPADDSRLTGDVMLRGQELYRAKERAYERLRESERRYRTLFESIDEGFCVLERCDGEGPTDFRFVEANPAFEAESGVVDVVGRTIREVVPEEADGWIEAYREVLETGESIRFERELRTTGRILELYAFRVGDGSEGRVGVIFQDVTERKRTRATIERLNAVGRELIDADPDGIRERAPEVVRETLGVEYAALWRYDERGEIERAASSVDPGTAIDVDGFPEGFDERIWEAFVGGAIAVEEDLPEELPLETCALVPLGRHGVVRLGTTESGRFDETAVDLAGTVAATIEAALDRAEGERQLEDQNEELERLDRLNTLIRDIDQALVQADTLAGIDRAVCERLADADRFAFAWIGEYDPAAGRVEPREWAGIGAGTVEELVADEPARDDPIVAAVERRETQVVADVATDPRAGPWREAALERGGRSCLSIPLVYEESIYGVLKVYGASPRPDERDREVLAELGRTIAHAIHAVEARETRRTDSVVELTVRSRGSETPLARLSRETGCTFEVEGIVPRPGGPDAVFVTVVGDPEAFLAAAEDAVPIEGVGAIADREGDSPFRVHPAEPTLASTLREGDAVVSSLSIEEGVATAVVDLDRSADVRAFVEGVRERVPDLELLTRHTRARPLGSRRTFRTAYEDRLTARQEEVIRTAYRSGFFESPRHRTGSELSETLEISQSTFTHHLREAERKLCELLFDRS</sequence>
<dbReference type="InterPro" id="IPR007050">
    <property type="entry name" value="HTH_bacterioopsin"/>
</dbReference>
<dbReference type="InterPro" id="IPR000014">
    <property type="entry name" value="PAS"/>
</dbReference>
<dbReference type="Pfam" id="PF13185">
    <property type="entry name" value="GAF_2"/>
    <property type="match status" value="2"/>
</dbReference>
<dbReference type="SMART" id="SM00065">
    <property type="entry name" value="GAF"/>
    <property type="match status" value="2"/>
</dbReference>
<dbReference type="InterPro" id="IPR013656">
    <property type="entry name" value="PAS_4"/>
</dbReference>
<evidence type="ECO:0000313" key="7">
    <source>
        <dbReference type="Proteomes" id="UP001595925"/>
    </source>
</evidence>